<keyword evidence="10" id="KW-1185">Reference proteome</keyword>
<evidence type="ECO:0000256" key="1">
    <source>
        <dbReference type="ARBA" id="ARBA00001947"/>
    </source>
</evidence>
<dbReference type="InterPro" id="IPR050129">
    <property type="entry name" value="Zn_alcohol_dh"/>
</dbReference>
<dbReference type="EMBL" id="BMJB01000001">
    <property type="protein sequence ID" value="GGA61750.1"/>
    <property type="molecule type" value="Genomic_DNA"/>
</dbReference>
<dbReference type="InterPro" id="IPR002328">
    <property type="entry name" value="ADH_Zn_CS"/>
</dbReference>
<evidence type="ECO:0000256" key="3">
    <source>
        <dbReference type="ARBA" id="ARBA00022723"/>
    </source>
</evidence>
<evidence type="ECO:0000256" key="6">
    <source>
        <dbReference type="ARBA" id="ARBA00023027"/>
    </source>
</evidence>
<evidence type="ECO:0000256" key="7">
    <source>
        <dbReference type="RuleBase" id="RU361277"/>
    </source>
</evidence>
<dbReference type="InterPro" id="IPR020843">
    <property type="entry name" value="ER"/>
</dbReference>
<keyword evidence="3 7" id="KW-0479">Metal-binding</keyword>
<dbReference type="InterPro" id="IPR011032">
    <property type="entry name" value="GroES-like_sf"/>
</dbReference>
<evidence type="ECO:0000256" key="5">
    <source>
        <dbReference type="ARBA" id="ARBA00023002"/>
    </source>
</evidence>
<evidence type="ECO:0000313" key="10">
    <source>
        <dbReference type="Proteomes" id="UP000648801"/>
    </source>
</evidence>
<keyword evidence="6" id="KW-0520">NAD</keyword>
<evidence type="ECO:0000313" key="9">
    <source>
        <dbReference type="EMBL" id="GGA61750.1"/>
    </source>
</evidence>
<comment type="cofactor">
    <cofactor evidence="1 7">
        <name>Zn(2+)</name>
        <dbReference type="ChEBI" id="CHEBI:29105"/>
    </cofactor>
</comment>
<feature type="domain" description="Enoyl reductase (ER)" evidence="8">
    <location>
        <begin position="7"/>
        <end position="341"/>
    </location>
</feature>
<evidence type="ECO:0000256" key="2">
    <source>
        <dbReference type="ARBA" id="ARBA00008072"/>
    </source>
</evidence>
<name>A0A916RMB8_9BACT</name>
<dbReference type="SMART" id="SM00829">
    <property type="entry name" value="PKS_ER"/>
    <property type="match status" value="1"/>
</dbReference>
<dbReference type="InterPro" id="IPR036291">
    <property type="entry name" value="NAD(P)-bd_dom_sf"/>
</dbReference>
<gene>
    <name evidence="9" type="primary">adh</name>
    <name evidence="9" type="ORF">GCM10011507_11630</name>
</gene>
<dbReference type="GO" id="GO:0008270">
    <property type="term" value="F:zinc ion binding"/>
    <property type="evidence" value="ECO:0007669"/>
    <property type="project" value="InterPro"/>
</dbReference>
<dbReference type="PANTHER" id="PTHR43401">
    <property type="entry name" value="L-THREONINE 3-DEHYDROGENASE"/>
    <property type="match status" value="1"/>
</dbReference>
<dbReference type="Gene3D" id="3.90.180.10">
    <property type="entry name" value="Medium-chain alcohol dehydrogenases, catalytic domain"/>
    <property type="match status" value="1"/>
</dbReference>
<reference evidence="9" key="1">
    <citation type="journal article" date="2014" name="Int. J. Syst. Evol. Microbiol.">
        <title>Complete genome sequence of Corynebacterium casei LMG S-19264T (=DSM 44701T), isolated from a smear-ripened cheese.</title>
        <authorList>
            <consortium name="US DOE Joint Genome Institute (JGI-PGF)"/>
            <person name="Walter F."/>
            <person name="Albersmeier A."/>
            <person name="Kalinowski J."/>
            <person name="Ruckert C."/>
        </authorList>
    </citation>
    <scope>NUCLEOTIDE SEQUENCE</scope>
    <source>
        <strain evidence="9">CGMCC 1.15447</strain>
    </source>
</reference>
<dbReference type="SUPFAM" id="SSF50129">
    <property type="entry name" value="GroES-like"/>
    <property type="match status" value="1"/>
</dbReference>
<keyword evidence="4 7" id="KW-0862">Zinc</keyword>
<dbReference type="CDD" id="cd08236">
    <property type="entry name" value="sugar_DH"/>
    <property type="match status" value="1"/>
</dbReference>
<proteinExistence type="inferred from homology"/>
<dbReference type="Gene3D" id="3.40.50.720">
    <property type="entry name" value="NAD(P)-binding Rossmann-like Domain"/>
    <property type="match status" value="1"/>
</dbReference>
<sequence length="346" mass="36341">MKALLLSEYKRLDVADVPAPVVGPKDVLVRVAACGICGSDVHGYDGSSGRRIPPIVMGHEAAGVVAGVGAEVRGFRVGDRVTFDSTVFCGECEFCRRGEANLCNDRQVIGVSCGEYRRAGAFAEFVTVPERVVYRLPDGLGFAEAAMLEAVSVALHAVRVSELKGGETALVIGAGMIGLLVLQAARAAGCSRVLIADVDETRLKLAKDLGADATLLASGEALVAEVMRLTSGRGVDVALEAVGRDETVTAAIECVRKGGTVTLVGNIAPKVTLPLQRVVTRQIRLQGSCASAGEYGEAMRLMSAGKIKVGPLITAVAPLRDGPEWFARLYAREPNLMKVVLDPREG</sequence>
<dbReference type="AlphaFoldDB" id="A0A916RMB8"/>
<keyword evidence="5" id="KW-0560">Oxidoreductase</keyword>
<organism evidence="9 10">
    <name type="scientific">Edaphobacter acidisoli</name>
    <dbReference type="NCBI Taxonomy" id="2040573"/>
    <lineage>
        <taxon>Bacteria</taxon>
        <taxon>Pseudomonadati</taxon>
        <taxon>Acidobacteriota</taxon>
        <taxon>Terriglobia</taxon>
        <taxon>Terriglobales</taxon>
        <taxon>Acidobacteriaceae</taxon>
        <taxon>Edaphobacter</taxon>
    </lineage>
</organism>
<dbReference type="InterPro" id="IPR013154">
    <property type="entry name" value="ADH-like_N"/>
</dbReference>
<comment type="caution">
    <text evidence="9">The sequence shown here is derived from an EMBL/GenBank/DDBJ whole genome shotgun (WGS) entry which is preliminary data.</text>
</comment>
<dbReference type="SUPFAM" id="SSF51735">
    <property type="entry name" value="NAD(P)-binding Rossmann-fold domains"/>
    <property type="match status" value="1"/>
</dbReference>
<dbReference type="GO" id="GO:0016616">
    <property type="term" value="F:oxidoreductase activity, acting on the CH-OH group of donors, NAD or NADP as acceptor"/>
    <property type="evidence" value="ECO:0007669"/>
    <property type="project" value="UniProtKB-ARBA"/>
</dbReference>
<dbReference type="InterPro" id="IPR013149">
    <property type="entry name" value="ADH-like_C"/>
</dbReference>
<dbReference type="Pfam" id="PF00107">
    <property type="entry name" value="ADH_zinc_N"/>
    <property type="match status" value="1"/>
</dbReference>
<evidence type="ECO:0000256" key="4">
    <source>
        <dbReference type="ARBA" id="ARBA00022833"/>
    </source>
</evidence>
<dbReference type="PANTHER" id="PTHR43401:SF2">
    <property type="entry name" value="L-THREONINE 3-DEHYDROGENASE"/>
    <property type="match status" value="1"/>
</dbReference>
<dbReference type="Pfam" id="PF08240">
    <property type="entry name" value="ADH_N"/>
    <property type="match status" value="1"/>
</dbReference>
<accession>A0A916RMB8</accession>
<protein>
    <submittedName>
        <fullName evidence="9">Galactitol-1-phosphate 5-dehydrogenase</fullName>
    </submittedName>
</protein>
<evidence type="ECO:0000259" key="8">
    <source>
        <dbReference type="SMART" id="SM00829"/>
    </source>
</evidence>
<dbReference type="FunFam" id="3.40.50.720:FF:000068">
    <property type="entry name" value="Sorbitol dehydrogenase"/>
    <property type="match status" value="1"/>
</dbReference>
<dbReference type="Proteomes" id="UP000648801">
    <property type="component" value="Unassembled WGS sequence"/>
</dbReference>
<dbReference type="RefSeq" id="WP_188758315.1">
    <property type="nucleotide sequence ID" value="NZ_BMJB01000001.1"/>
</dbReference>
<reference evidence="9" key="2">
    <citation type="submission" date="2020-09" db="EMBL/GenBank/DDBJ databases">
        <authorList>
            <person name="Sun Q."/>
            <person name="Zhou Y."/>
        </authorList>
    </citation>
    <scope>NUCLEOTIDE SEQUENCE</scope>
    <source>
        <strain evidence="9">CGMCC 1.15447</strain>
    </source>
</reference>
<dbReference type="PROSITE" id="PS00059">
    <property type="entry name" value="ADH_ZINC"/>
    <property type="match status" value="1"/>
</dbReference>
<comment type="similarity">
    <text evidence="2 7">Belongs to the zinc-containing alcohol dehydrogenase family.</text>
</comment>